<name>A0ABS6SZD3_9RHOB</name>
<evidence type="ECO:0000256" key="1">
    <source>
        <dbReference type="SAM" id="Phobius"/>
    </source>
</evidence>
<dbReference type="EMBL" id="JAHUZE010000001">
    <property type="protein sequence ID" value="MBV7378090.1"/>
    <property type="molecule type" value="Genomic_DNA"/>
</dbReference>
<evidence type="ECO:0000313" key="2">
    <source>
        <dbReference type="EMBL" id="MBV7378090.1"/>
    </source>
</evidence>
<organism evidence="2 3">
    <name type="scientific">Maritimibacter dapengensis</name>
    <dbReference type="NCBI Taxonomy" id="2836868"/>
    <lineage>
        <taxon>Bacteria</taxon>
        <taxon>Pseudomonadati</taxon>
        <taxon>Pseudomonadota</taxon>
        <taxon>Alphaproteobacteria</taxon>
        <taxon>Rhodobacterales</taxon>
        <taxon>Roseobacteraceae</taxon>
        <taxon>Maritimibacter</taxon>
    </lineage>
</organism>
<keyword evidence="1" id="KW-0812">Transmembrane</keyword>
<dbReference type="Proteomes" id="UP000756530">
    <property type="component" value="Unassembled WGS sequence"/>
</dbReference>
<keyword evidence="3" id="KW-1185">Reference proteome</keyword>
<comment type="caution">
    <text evidence="2">The sequence shown here is derived from an EMBL/GenBank/DDBJ whole genome shotgun (WGS) entry which is preliminary data.</text>
</comment>
<accession>A0ABS6SZD3</accession>
<gene>
    <name evidence="2" type="ORF">KJP28_04070</name>
</gene>
<keyword evidence="1" id="KW-1133">Transmembrane helix</keyword>
<protein>
    <submittedName>
        <fullName evidence="2">Dihydroorotate dehydrogenase</fullName>
    </submittedName>
</protein>
<keyword evidence="1" id="KW-0472">Membrane</keyword>
<dbReference type="RefSeq" id="WP_218390942.1">
    <property type="nucleotide sequence ID" value="NZ_JAHUZE010000001.1"/>
</dbReference>
<sequence>MSKTDKHETGLNDIELEQFFAAGRSEMAEPGAALMARVLADANAEIDAREPRATGRSRRRIGFFAAVGSALGGWPVMASMATAAAAGVWIGAAAPDQVSNVTGGLIGGTAVSSQYELDELLPGYGLMAAIEEANQ</sequence>
<feature type="transmembrane region" description="Helical" evidence="1">
    <location>
        <begin position="61"/>
        <end position="90"/>
    </location>
</feature>
<evidence type="ECO:0000313" key="3">
    <source>
        <dbReference type="Proteomes" id="UP000756530"/>
    </source>
</evidence>
<reference evidence="2 3" key="1">
    <citation type="submission" date="2021-05" db="EMBL/GenBank/DDBJ databases">
        <title>Culturable bacteria isolated from Daya Bay.</title>
        <authorList>
            <person name="Zheng W."/>
            <person name="Yu S."/>
            <person name="Huang Y."/>
        </authorList>
    </citation>
    <scope>NUCLEOTIDE SEQUENCE [LARGE SCALE GENOMIC DNA]</scope>
    <source>
        <strain evidence="2 3">DP4N28-5</strain>
    </source>
</reference>
<proteinExistence type="predicted"/>